<sequence>MTTNGFGNDCLADVRVLDMTQFEAGPSCTETLAWLGAEVVKVENPKGGDPGRALGGAAGVDDPYFLNFNANKKSIAVNLKDPRGLQLVKDLATKADVMVENFAPGAIERLGLGAGVIRALNPSIIYCQVKGFGEGSPYEKNLAFDMIAQACSGIMSTTGERDGRPLKPGPSLGDTGTGMLLAISILGALFRRVRTGQGEHLQVAMQDAMLHYMRIAFSYQARTGKAAPRAADSSVSGGNPPMGTFPCKGGGPNDYVYIYTSRANPEHWRRLLAVIGREDLIGDPRYDSPSARSERPGEVNDMIAAWTRRHDKHEAMDIIGAAGIPAGAVLDTLELHNDPTFEQRGIMQTIDHPAAGPFKMVGWPVRFSGRPPPVHPAPLLGADTDEVLAHWLGLPAEAVSGLRSDTIIG</sequence>
<dbReference type="GO" id="GO:0008410">
    <property type="term" value="F:CoA-transferase activity"/>
    <property type="evidence" value="ECO:0007669"/>
    <property type="project" value="TreeGrafter"/>
</dbReference>
<comment type="caution">
    <text evidence="2">The sequence shown here is derived from an EMBL/GenBank/DDBJ whole genome shotgun (WGS) entry which is preliminary data.</text>
</comment>
<dbReference type="RefSeq" id="WP_104518735.1">
    <property type="nucleotide sequence ID" value="NZ_NHRY01000098.1"/>
</dbReference>
<dbReference type="InterPro" id="IPR050483">
    <property type="entry name" value="CoA-transferase_III_domain"/>
</dbReference>
<dbReference type="PANTHER" id="PTHR48207:SF3">
    <property type="entry name" value="SUCCINATE--HYDROXYMETHYLGLUTARATE COA-TRANSFERASE"/>
    <property type="match status" value="1"/>
</dbReference>
<keyword evidence="1" id="KW-0808">Transferase</keyword>
<accession>A0A2S6NIX6</accession>
<dbReference type="InterPro" id="IPR023606">
    <property type="entry name" value="CoA-Trfase_III_dom_1_sf"/>
</dbReference>
<name>A0A2S6NIX6_RHOGL</name>
<dbReference type="OrthoDB" id="7457784at2"/>
<evidence type="ECO:0000313" key="3">
    <source>
        <dbReference type="Proteomes" id="UP000239724"/>
    </source>
</evidence>
<evidence type="ECO:0008006" key="4">
    <source>
        <dbReference type="Google" id="ProtNLM"/>
    </source>
</evidence>
<organism evidence="2 3">
    <name type="scientific">Rhodopila globiformis</name>
    <name type="common">Rhodopseudomonas globiformis</name>
    <dbReference type="NCBI Taxonomy" id="1071"/>
    <lineage>
        <taxon>Bacteria</taxon>
        <taxon>Pseudomonadati</taxon>
        <taxon>Pseudomonadota</taxon>
        <taxon>Alphaproteobacteria</taxon>
        <taxon>Acetobacterales</taxon>
        <taxon>Acetobacteraceae</taxon>
        <taxon>Rhodopila</taxon>
    </lineage>
</organism>
<dbReference type="PANTHER" id="PTHR48207">
    <property type="entry name" value="SUCCINATE--HYDROXYMETHYLGLUTARATE COA-TRANSFERASE"/>
    <property type="match status" value="1"/>
</dbReference>
<proteinExistence type="predicted"/>
<dbReference type="AlphaFoldDB" id="A0A2S6NIX6"/>
<dbReference type="InterPro" id="IPR003673">
    <property type="entry name" value="CoA-Trfase_fam_III"/>
</dbReference>
<dbReference type="Pfam" id="PF02515">
    <property type="entry name" value="CoA_transf_3"/>
    <property type="match status" value="1"/>
</dbReference>
<dbReference type="InterPro" id="IPR044855">
    <property type="entry name" value="CoA-Trfase_III_dom3_sf"/>
</dbReference>
<dbReference type="Gene3D" id="3.40.50.10540">
    <property type="entry name" value="Crotonobetainyl-coa:carnitine coa-transferase, domain 1"/>
    <property type="match status" value="1"/>
</dbReference>
<evidence type="ECO:0000313" key="2">
    <source>
        <dbReference type="EMBL" id="PPQ34604.1"/>
    </source>
</evidence>
<dbReference type="Gene3D" id="3.30.1540.10">
    <property type="entry name" value="formyl-coa transferase, domain 3"/>
    <property type="match status" value="1"/>
</dbReference>
<dbReference type="SUPFAM" id="SSF89796">
    <property type="entry name" value="CoA-transferase family III (CaiB/BaiF)"/>
    <property type="match status" value="1"/>
</dbReference>
<keyword evidence="3" id="KW-1185">Reference proteome</keyword>
<protein>
    <recommendedName>
        <fullName evidence="4">Formyl-CoA transferase</fullName>
    </recommendedName>
</protein>
<reference evidence="2 3" key="1">
    <citation type="journal article" date="2018" name="Arch. Microbiol.">
        <title>New insights into the metabolic potential of the phototrophic purple bacterium Rhodopila globiformis DSM 161(T) from its draft genome sequence and evidence for a vanadium-dependent nitrogenase.</title>
        <authorList>
            <person name="Imhoff J.F."/>
            <person name="Rahn T."/>
            <person name="Kunzel S."/>
            <person name="Neulinger S.C."/>
        </authorList>
    </citation>
    <scope>NUCLEOTIDE SEQUENCE [LARGE SCALE GENOMIC DNA]</scope>
    <source>
        <strain evidence="2 3">DSM 161</strain>
    </source>
</reference>
<dbReference type="EMBL" id="NHRY01000098">
    <property type="protein sequence ID" value="PPQ34604.1"/>
    <property type="molecule type" value="Genomic_DNA"/>
</dbReference>
<gene>
    <name evidence="2" type="ORF">CCS01_10130</name>
</gene>
<dbReference type="Proteomes" id="UP000239724">
    <property type="component" value="Unassembled WGS sequence"/>
</dbReference>
<evidence type="ECO:0000256" key="1">
    <source>
        <dbReference type="ARBA" id="ARBA00022679"/>
    </source>
</evidence>